<gene>
    <name evidence="9" type="primary">uraD</name>
    <name evidence="9" type="ORF">F8M49_26150</name>
</gene>
<dbReference type="NCBIfam" id="NF010372">
    <property type="entry name" value="PRK13798.1"/>
    <property type="match status" value="1"/>
</dbReference>
<sequence>MGGPVDCATFDALPGDDAVALLQTCCSSPAWAHRVAAARPYGDRAALLRTATDLALALSDPELGDALAGHPRIGERSDSAASRREQSSVATATTEVRAALAAGNRAYEEKFGHVYLVRAAGRSAGELLGILHRRLDHDAATERGEVRAALADITRLRLELLIDGAAGPEETGGTE</sequence>
<keyword evidence="10" id="KW-1185">Reference proteome</keyword>
<evidence type="ECO:0000256" key="3">
    <source>
        <dbReference type="ARBA" id="ARBA00012257"/>
    </source>
</evidence>
<evidence type="ECO:0000256" key="5">
    <source>
        <dbReference type="ARBA" id="ARBA00022793"/>
    </source>
</evidence>
<comment type="catalytic activity">
    <reaction evidence="1">
        <text>5-hydroxy-2-oxo-4-ureido-2,5-dihydro-1H-imidazole-5-carboxylate + H(+) = (S)-allantoin + CO2</text>
        <dbReference type="Rhea" id="RHEA:26301"/>
        <dbReference type="ChEBI" id="CHEBI:15378"/>
        <dbReference type="ChEBI" id="CHEBI:15678"/>
        <dbReference type="ChEBI" id="CHEBI:16526"/>
        <dbReference type="ChEBI" id="CHEBI:58639"/>
        <dbReference type="EC" id="4.1.1.97"/>
    </reaction>
</comment>
<protein>
    <recommendedName>
        <fullName evidence="3">2-oxo-4-hydroxy-4-carboxy-5-ureidoimidazoline decarboxylase</fullName>
        <ecNumber evidence="3">4.1.1.97</ecNumber>
    </recommendedName>
</protein>
<evidence type="ECO:0000256" key="4">
    <source>
        <dbReference type="ARBA" id="ARBA00022631"/>
    </source>
</evidence>
<evidence type="ECO:0000313" key="10">
    <source>
        <dbReference type="Proteomes" id="UP001275440"/>
    </source>
</evidence>
<dbReference type="InterPro" id="IPR018020">
    <property type="entry name" value="OHCU_decarboxylase"/>
</dbReference>
<name>A0ABU3WVT6_9NOCA</name>
<keyword evidence="6 9" id="KW-0456">Lyase</keyword>
<dbReference type="InterPro" id="IPR036778">
    <property type="entry name" value="OHCU_decarboxylase_sf"/>
</dbReference>
<comment type="pathway">
    <text evidence="2">Purine metabolism; urate degradation; (S)-allantoin from urate: step 3/3.</text>
</comment>
<accession>A0ABU3WVT6</accession>
<evidence type="ECO:0000259" key="8">
    <source>
        <dbReference type="Pfam" id="PF09349"/>
    </source>
</evidence>
<proteinExistence type="predicted"/>
<keyword evidence="4" id="KW-0659">Purine metabolism</keyword>
<dbReference type="PANTHER" id="PTHR43466">
    <property type="entry name" value="2-OXO-4-HYDROXY-4-CARBOXY-5-UREIDOIMIDAZOLINE DECARBOXYLASE-RELATED"/>
    <property type="match status" value="1"/>
</dbReference>
<dbReference type="SUPFAM" id="SSF158694">
    <property type="entry name" value="UraD-Like"/>
    <property type="match status" value="1"/>
</dbReference>
<evidence type="ECO:0000256" key="7">
    <source>
        <dbReference type="SAM" id="MobiDB-lite"/>
    </source>
</evidence>
<dbReference type="EMBL" id="WBMO01000005">
    <property type="protein sequence ID" value="MDV2478008.1"/>
    <property type="molecule type" value="Genomic_DNA"/>
</dbReference>
<keyword evidence="5" id="KW-0210">Decarboxylase</keyword>
<dbReference type="EC" id="4.1.1.97" evidence="3"/>
<dbReference type="PANTHER" id="PTHR43466:SF1">
    <property type="entry name" value="2-OXO-4-HYDROXY-4-CARBOXY-5-UREIDOIMIDAZOLINE DECARBOXYLASE-RELATED"/>
    <property type="match status" value="1"/>
</dbReference>
<dbReference type="GO" id="GO:0051997">
    <property type="term" value="F:2-oxo-4-hydroxy-4-carboxy-5-ureidoimidazoline decarboxylase activity"/>
    <property type="evidence" value="ECO:0007669"/>
    <property type="project" value="UniProtKB-EC"/>
</dbReference>
<evidence type="ECO:0000256" key="1">
    <source>
        <dbReference type="ARBA" id="ARBA00001163"/>
    </source>
</evidence>
<comment type="caution">
    <text evidence="9">The sequence shown here is derived from an EMBL/GenBank/DDBJ whole genome shotgun (WGS) entry which is preliminary data.</text>
</comment>
<feature type="compositionally biased region" description="Basic and acidic residues" evidence="7">
    <location>
        <begin position="72"/>
        <end position="86"/>
    </location>
</feature>
<dbReference type="Pfam" id="PF09349">
    <property type="entry name" value="OHCU_decarbox"/>
    <property type="match status" value="1"/>
</dbReference>
<evidence type="ECO:0000256" key="6">
    <source>
        <dbReference type="ARBA" id="ARBA00023239"/>
    </source>
</evidence>
<feature type="region of interest" description="Disordered" evidence="7">
    <location>
        <begin position="67"/>
        <end position="89"/>
    </location>
</feature>
<dbReference type="NCBIfam" id="TIGR03180">
    <property type="entry name" value="UraD_2"/>
    <property type="match status" value="1"/>
</dbReference>
<evidence type="ECO:0000313" key="9">
    <source>
        <dbReference type="EMBL" id="MDV2478008.1"/>
    </source>
</evidence>
<feature type="domain" description="Oxo-4-hydroxy-4-carboxy-5-ureidoimidazoline decarboxylase" evidence="8">
    <location>
        <begin position="12"/>
        <end position="159"/>
    </location>
</feature>
<dbReference type="Proteomes" id="UP001275440">
    <property type="component" value="Unassembled WGS sequence"/>
</dbReference>
<organism evidence="9 10">
    <name type="scientific">Rhodococcus zopfii</name>
    <dbReference type="NCBI Taxonomy" id="43772"/>
    <lineage>
        <taxon>Bacteria</taxon>
        <taxon>Bacillati</taxon>
        <taxon>Actinomycetota</taxon>
        <taxon>Actinomycetes</taxon>
        <taxon>Mycobacteriales</taxon>
        <taxon>Nocardiaceae</taxon>
        <taxon>Rhodococcus</taxon>
    </lineage>
</organism>
<dbReference type="InterPro" id="IPR017595">
    <property type="entry name" value="OHCU_decarboxylase-2"/>
</dbReference>
<evidence type="ECO:0000256" key="2">
    <source>
        <dbReference type="ARBA" id="ARBA00004754"/>
    </source>
</evidence>
<reference evidence="9 10" key="1">
    <citation type="submission" date="2019-10" db="EMBL/GenBank/DDBJ databases">
        <title>Draft Genome Assembly of Rhodococcus zopfii DSM44189.</title>
        <authorList>
            <person name="Sutton J.M."/>
            <person name="Akob D.M."/>
            <person name="Bushman T.J."/>
        </authorList>
    </citation>
    <scope>NUCLEOTIDE SEQUENCE [LARGE SCALE GENOMIC DNA]</scope>
    <source>
        <strain evidence="9 10">DSM 44189</strain>
    </source>
</reference>
<dbReference type="Gene3D" id="1.10.3330.10">
    <property type="entry name" value="Oxo-4-hydroxy-4-carboxy-5-ureidoimidazoline decarboxylase"/>
    <property type="match status" value="1"/>
</dbReference>